<feature type="transmembrane region" description="Helical" evidence="1">
    <location>
        <begin position="203"/>
        <end position="226"/>
    </location>
</feature>
<keyword evidence="3" id="KW-1185">Reference proteome</keyword>
<accession>A0ABT4YLF3</accession>
<evidence type="ECO:0000256" key="1">
    <source>
        <dbReference type="SAM" id="Phobius"/>
    </source>
</evidence>
<dbReference type="RefSeq" id="WP_272131789.1">
    <property type="nucleotide sequence ID" value="NZ_JAQLOI010000001.1"/>
</dbReference>
<comment type="caution">
    <text evidence="2">The sequence shown here is derived from an EMBL/GenBank/DDBJ whole genome shotgun (WGS) entry which is preliminary data.</text>
</comment>
<dbReference type="Proteomes" id="UP001210678">
    <property type="component" value="Unassembled WGS sequence"/>
</dbReference>
<evidence type="ECO:0000313" key="3">
    <source>
        <dbReference type="Proteomes" id="UP001210678"/>
    </source>
</evidence>
<keyword evidence="1" id="KW-1133">Transmembrane helix</keyword>
<protein>
    <submittedName>
        <fullName evidence="2">Uncharacterized protein</fullName>
    </submittedName>
</protein>
<reference evidence="2 3" key="1">
    <citation type="submission" date="2023-01" db="EMBL/GenBank/DDBJ databases">
        <title>Vibrio sp. KJ40-1 sp.nov, isolated from marine algae.</title>
        <authorList>
            <person name="Butt M."/>
            <person name="Kim J.M.J."/>
            <person name="Jeon C.O.C."/>
        </authorList>
    </citation>
    <scope>NUCLEOTIDE SEQUENCE [LARGE SCALE GENOMIC DNA]</scope>
    <source>
        <strain evidence="2 3">KJ40-1</strain>
    </source>
</reference>
<evidence type="ECO:0000313" key="2">
    <source>
        <dbReference type="EMBL" id="MDB1122250.1"/>
    </source>
</evidence>
<dbReference type="EMBL" id="JAQLOI010000001">
    <property type="protein sequence ID" value="MDB1122250.1"/>
    <property type="molecule type" value="Genomic_DNA"/>
</dbReference>
<gene>
    <name evidence="2" type="ORF">PGX00_00165</name>
</gene>
<sequence>MYKWLKIHQKKERRTQLRKKIANVNWPIVREHLYEFLLEFLQENKAYLSDFRVEKTDVNCVENGYWGFDSLQFFQNDRLTNTGEWETKDGERIDTLHFEYGVVLDINHSNTGRIQVFLKRRKCDISSIEHPSILLFYTDNPLELTEKRILKFMKQTVFYSRATSVDRRLSIKEKAQLFVLEFRSAVRLKSFSSYLYETLAKTFYAAVMAGVAILTLYVTYLAYLVASG</sequence>
<name>A0ABT4YLF3_9VIBR</name>
<keyword evidence="1" id="KW-0472">Membrane</keyword>
<keyword evidence="1" id="KW-0812">Transmembrane</keyword>
<organism evidence="2 3">
    <name type="scientific">Vibrio algarum</name>
    <dbReference type="NCBI Taxonomy" id="3020714"/>
    <lineage>
        <taxon>Bacteria</taxon>
        <taxon>Pseudomonadati</taxon>
        <taxon>Pseudomonadota</taxon>
        <taxon>Gammaproteobacteria</taxon>
        <taxon>Vibrionales</taxon>
        <taxon>Vibrionaceae</taxon>
        <taxon>Vibrio</taxon>
    </lineage>
</organism>
<proteinExistence type="predicted"/>